<dbReference type="OrthoDB" id="9814110at2"/>
<feature type="binding site" evidence="10">
    <location>
        <position position="9"/>
    </location>
    <ligand>
        <name>Mg(2+)</name>
        <dbReference type="ChEBI" id="CHEBI:18420"/>
    </ligand>
</feature>
<evidence type="ECO:0000313" key="12">
    <source>
        <dbReference type="Proteomes" id="UP000319322"/>
    </source>
</evidence>
<dbReference type="NCBIfam" id="TIGR01656">
    <property type="entry name" value="Histidinol-ppas"/>
    <property type="match status" value="1"/>
</dbReference>
<name>A0A553UX38_9HELI</name>
<feature type="active site" description="Nucleophile" evidence="8">
    <location>
        <position position="9"/>
    </location>
</feature>
<accession>A0A553UX38</accession>
<dbReference type="PIRSF" id="PIRSF004682">
    <property type="entry name" value="GmhB"/>
    <property type="match status" value="1"/>
</dbReference>
<comment type="cofactor">
    <cofactor evidence="10">
        <name>Zn(2+)</name>
        <dbReference type="ChEBI" id="CHEBI:29105"/>
    </cofactor>
</comment>
<dbReference type="InterPro" id="IPR036412">
    <property type="entry name" value="HAD-like_sf"/>
</dbReference>
<dbReference type="Proteomes" id="UP000319322">
    <property type="component" value="Unassembled WGS sequence"/>
</dbReference>
<evidence type="ECO:0000256" key="2">
    <source>
        <dbReference type="ARBA" id="ARBA00022490"/>
    </source>
</evidence>
<feature type="site" description="Stabilizes the phosphoryl group" evidence="9">
    <location>
        <position position="103"/>
    </location>
</feature>
<keyword evidence="12" id="KW-1185">Reference proteome</keyword>
<dbReference type="CDD" id="cd07503">
    <property type="entry name" value="HAD_HisB-N"/>
    <property type="match status" value="1"/>
</dbReference>
<keyword evidence="10" id="KW-0862">Zinc</keyword>
<dbReference type="NCBIfam" id="TIGR01662">
    <property type="entry name" value="HAD-SF-IIIA"/>
    <property type="match status" value="1"/>
</dbReference>
<evidence type="ECO:0000256" key="10">
    <source>
        <dbReference type="PIRSR" id="PIRSR004682-4"/>
    </source>
</evidence>
<evidence type="ECO:0000256" key="1">
    <source>
        <dbReference type="ARBA" id="ARBA00004496"/>
    </source>
</evidence>
<dbReference type="InterPro" id="IPR023214">
    <property type="entry name" value="HAD_sf"/>
</dbReference>
<dbReference type="PANTHER" id="PTHR42891">
    <property type="entry name" value="D-GLYCERO-BETA-D-MANNO-HEPTOSE-1,7-BISPHOSPHATE 7-PHOSPHATASE"/>
    <property type="match status" value="1"/>
</dbReference>
<gene>
    <name evidence="11" type="ORF">FNE76_04160</name>
</gene>
<feature type="site" description="Contributes to substrate recognition" evidence="9">
    <location>
        <position position="102"/>
    </location>
</feature>
<dbReference type="Pfam" id="PF13242">
    <property type="entry name" value="Hydrolase_like"/>
    <property type="match status" value="1"/>
</dbReference>
<dbReference type="InterPro" id="IPR006543">
    <property type="entry name" value="Histidinol-phos"/>
</dbReference>
<feature type="active site" description="Nucleophile" evidence="8">
    <location>
        <position position="11"/>
    </location>
</feature>
<proteinExistence type="inferred from homology"/>
<keyword evidence="4 7" id="KW-0378">Hydrolase</keyword>
<reference evidence="11 12" key="1">
    <citation type="submission" date="2019-07" db="EMBL/GenBank/DDBJ databases">
        <title>Helicobacter labacensis sp. nov., Helicobacter mehlei sp. nov. and Helicobacter vulpis sp. nov., isolated from gastric mucosa of red fox (Vulpis vulpis).</title>
        <authorList>
            <person name="Kusar D."/>
            <person name="Gruntar I."/>
            <person name="Pate M."/>
            <person name="Zajc U."/>
            <person name="Ocepek M."/>
        </authorList>
    </citation>
    <scope>NUCLEOTIDE SEQUENCE [LARGE SCALE GENOMIC DNA]</scope>
    <source>
        <strain evidence="11 12">L8b</strain>
    </source>
</reference>
<reference evidence="12" key="2">
    <citation type="submission" date="2019-07" db="EMBL/GenBank/DDBJ databases">
        <title>Helicobacter labacensis sp. nov., Helicobacter mehlei sp. nov. and Helicobacter vulpis sp. nov., isolated from gastric mucosa of red fox (Vulpis vulpis).</title>
        <authorList>
            <person name="Papic B."/>
        </authorList>
    </citation>
    <scope>NUCLEOTIDE SEQUENCE [LARGE SCALE GENOMIC DNA]</scope>
    <source>
        <strain evidence="12">L8b</strain>
    </source>
</reference>
<dbReference type="Gene3D" id="3.40.50.1000">
    <property type="entry name" value="HAD superfamily/HAD-like"/>
    <property type="match status" value="1"/>
</dbReference>
<evidence type="ECO:0000256" key="3">
    <source>
        <dbReference type="ARBA" id="ARBA00022723"/>
    </source>
</evidence>
<evidence type="ECO:0000256" key="6">
    <source>
        <dbReference type="ARBA" id="ARBA00031828"/>
    </source>
</evidence>
<comment type="subcellular location">
    <subcellularLocation>
        <location evidence="1 7">Cytoplasm</location>
    </subcellularLocation>
</comment>
<sequence>MGQKALFLDRDGVINVNKGYVSHPLDFELLPGILDVCKRAKDLGYLLIVVTNQSGIARGYYCQQDFLELNAHMQALLRAYGGVGLDAIYHCPHLPRARCACRKPNLGMLELALRDFAINLDQSIMLGDQWSDMQFGLGAGFGINLWLKPSSSFLPHRRLFKIDHLQQVPEFLKL</sequence>
<dbReference type="GO" id="GO:0016791">
    <property type="term" value="F:phosphatase activity"/>
    <property type="evidence" value="ECO:0007669"/>
    <property type="project" value="InterPro"/>
</dbReference>
<keyword evidence="3 10" id="KW-0479">Metal-binding</keyword>
<dbReference type="EC" id="3.1.3.-" evidence="7"/>
<feature type="binding site" evidence="10">
    <location>
        <position position="128"/>
    </location>
    <ligand>
        <name>Mg(2+)</name>
        <dbReference type="ChEBI" id="CHEBI:18420"/>
    </ligand>
</feature>
<dbReference type="AlphaFoldDB" id="A0A553UX38"/>
<feature type="binding site" evidence="10">
    <location>
        <position position="11"/>
    </location>
    <ligand>
        <name>Mg(2+)</name>
        <dbReference type="ChEBI" id="CHEBI:18420"/>
    </ligand>
</feature>
<dbReference type="GO" id="GO:0005737">
    <property type="term" value="C:cytoplasm"/>
    <property type="evidence" value="ECO:0007669"/>
    <property type="project" value="UniProtKB-SubCell"/>
</dbReference>
<dbReference type="GO" id="GO:0046872">
    <property type="term" value="F:metal ion binding"/>
    <property type="evidence" value="ECO:0007669"/>
    <property type="project" value="UniProtKB-KW"/>
</dbReference>
<evidence type="ECO:0000256" key="8">
    <source>
        <dbReference type="PIRSR" id="PIRSR004682-1"/>
    </source>
</evidence>
<dbReference type="GO" id="GO:0005975">
    <property type="term" value="P:carbohydrate metabolic process"/>
    <property type="evidence" value="ECO:0007669"/>
    <property type="project" value="InterPro"/>
</dbReference>
<reference evidence="11 12" key="3">
    <citation type="submission" date="2019-07" db="EMBL/GenBank/DDBJ databases">
        <authorList>
            <person name="Papic B."/>
        </authorList>
    </citation>
    <scope>NUCLEOTIDE SEQUENCE [LARGE SCALE GENOMIC DNA]</scope>
    <source>
        <strain evidence="11 12">L8b</strain>
    </source>
</reference>
<dbReference type="InterPro" id="IPR004446">
    <property type="entry name" value="Heptose_bisP_phosphatase"/>
</dbReference>
<dbReference type="EMBL" id="VKGC01000007">
    <property type="protein sequence ID" value="TSA84768.1"/>
    <property type="molecule type" value="Genomic_DNA"/>
</dbReference>
<evidence type="ECO:0000256" key="5">
    <source>
        <dbReference type="ARBA" id="ARBA00023277"/>
    </source>
</evidence>
<keyword evidence="2 7" id="KW-0963">Cytoplasm</keyword>
<evidence type="ECO:0000256" key="9">
    <source>
        <dbReference type="PIRSR" id="PIRSR004682-3"/>
    </source>
</evidence>
<feature type="binding site" evidence="10">
    <location>
        <position position="99"/>
    </location>
    <ligand>
        <name>Zn(2+)</name>
        <dbReference type="ChEBI" id="CHEBI:29105"/>
    </ligand>
</feature>
<comment type="caution">
    <text evidence="11">The sequence shown here is derived from an EMBL/GenBank/DDBJ whole genome shotgun (WGS) entry which is preliminary data.</text>
</comment>
<keyword evidence="10" id="KW-0460">Magnesium</keyword>
<organism evidence="11 12">
    <name type="scientific">Helicobacter mehlei</name>
    <dbReference type="NCBI Taxonomy" id="2316080"/>
    <lineage>
        <taxon>Bacteria</taxon>
        <taxon>Pseudomonadati</taxon>
        <taxon>Campylobacterota</taxon>
        <taxon>Epsilonproteobacteria</taxon>
        <taxon>Campylobacterales</taxon>
        <taxon>Helicobacteraceae</taxon>
        <taxon>Helicobacter</taxon>
    </lineage>
</organism>
<comment type="similarity">
    <text evidence="7">Belongs to the gmhB family.</text>
</comment>
<dbReference type="PANTHER" id="PTHR42891:SF1">
    <property type="entry name" value="D-GLYCERO-BETA-D-MANNO-HEPTOSE-1,7-BISPHOSPHATE 7-PHOSPHATASE"/>
    <property type="match status" value="1"/>
</dbReference>
<evidence type="ECO:0000313" key="11">
    <source>
        <dbReference type="EMBL" id="TSA84768.1"/>
    </source>
</evidence>
<feature type="site" description="Stabilizes the phosphoryl group" evidence="9">
    <location>
        <position position="51"/>
    </location>
</feature>
<protein>
    <recommendedName>
        <fullName evidence="6 7">D,D-heptose 1,7-bisphosphate phosphatase</fullName>
        <ecNumber evidence="7">3.1.3.-</ecNumber>
    </recommendedName>
</protein>
<comment type="cofactor">
    <cofactor evidence="10">
        <name>Mg(2+)</name>
        <dbReference type="ChEBI" id="CHEBI:18420"/>
    </cofactor>
</comment>
<dbReference type="RefSeq" id="WP_120947355.1">
    <property type="nucleotide sequence ID" value="NZ_QXQP01000009.1"/>
</dbReference>
<evidence type="ECO:0000256" key="7">
    <source>
        <dbReference type="PIRNR" id="PIRNR004682"/>
    </source>
</evidence>
<dbReference type="SUPFAM" id="SSF56784">
    <property type="entry name" value="HAD-like"/>
    <property type="match status" value="1"/>
</dbReference>
<feature type="binding site" evidence="10">
    <location>
        <position position="93"/>
    </location>
    <ligand>
        <name>Zn(2+)</name>
        <dbReference type="ChEBI" id="CHEBI:29105"/>
    </ligand>
</feature>
<feature type="binding site" evidence="10">
    <location>
        <position position="101"/>
    </location>
    <ligand>
        <name>Zn(2+)</name>
        <dbReference type="ChEBI" id="CHEBI:29105"/>
    </ligand>
</feature>
<dbReference type="NCBIfam" id="TIGR00213">
    <property type="entry name" value="GmhB_yaeD"/>
    <property type="match status" value="1"/>
</dbReference>
<evidence type="ECO:0000256" key="4">
    <source>
        <dbReference type="ARBA" id="ARBA00022801"/>
    </source>
</evidence>
<dbReference type="InterPro" id="IPR006549">
    <property type="entry name" value="HAD-SF_hydro_IIIA"/>
</dbReference>
<keyword evidence="5 7" id="KW-0119">Carbohydrate metabolism</keyword>
<feature type="binding site" evidence="10">
    <location>
        <position position="91"/>
    </location>
    <ligand>
        <name>Zn(2+)</name>
        <dbReference type="ChEBI" id="CHEBI:29105"/>
    </ligand>
</feature>